<accession>A0ACB8ULQ4</accession>
<keyword evidence="2" id="KW-1185">Reference proteome</keyword>
<dbReference type="Proteomes" id="UP001055072">
    <property type="component" value="Unassembled WGS sequence"/>
</dbReference>
<organism evidence="1 2">
    <name type="scientific">Irpex rosettiformis</name>
    <dbReference type="NCBI Taxonomy" id="378272"/>
    <lineage>
        <taxon>Eukaryota</taxon>
        <taxon>Fungi</taxon>
        <taxon>Dikarya</taxon>
        <taxon>Basidiomycota</taxon>
        <taxon>Agaricomycotina</taxon>
        <taxon>Agaricomycetes</taxon>
        <taxon>Polyporales</taxon>
        <taxon>Irpicaceae</taxon>
        <taxon>Irpex</taxon>
    </lineage>
</organism>
<dbReference type="EMBL" id="MU274900">
    <property type="protein sequence ID" value="KAI0095286.1"/>
    <property type="molecule type" value="Genomic_DNA"/>
</dbReference>
<evidence type="ECO:0000313" key="2">
    <source>
        <dbReference type="Proteomes" id="UP001055072"/>
    </source>
</evidence>
<evidence type="ECO:0000313" key="1">
    <source>
        <dbReference type="EMBL" id="KAI0095286.1"/>
    </source>
</evidence>
<proteinExistence type="predicted"/>
<reference evidence="1" key="1">
    <citation type="journal article" date="2021" name="Environ. Microbiol.">
        <title>Gene family expansions and transcriptome signatures uncover fungal adaptations to wood decay.</title>
        <authorList>
            <person name="Hage H."/>
            <person name="Miyauchi S."/>
            <person name="Viragh M."/>
            <person name="Drula E."/>
            <person name="Min B."/>
            <person name="Chaduli D."/>
            <person name="Navarro D."/>
            <person name="Favel A."/>
            <person name="Norest M."/>
            <person name="Lesage-Meessen L."/>
            <person name="Balint B."/>
            <person name="Merenyi Z."/>
            <person name="de Eugenio L."/>
            <person name="Morin E."/>
            <person name="Martinez A.T."/>
            <person name="Baldrian P."/>
            <person name="Stursova M."/>
            <person name="Martinez M.J."/>
            <person name="Novotny C."/>
            <person name="Magnuson J.K."/>
            <person name="Spatafora J.W."/>
            <person name="Maurice S."/>
            <person name="Pangilinan J."/>
            <person name="Andreopoulos W."/>
            <person name="LaButti K."/>
            <person name="Hundley H."/>
            <person name="Na H."/>
            <person name="Kuo A."/>
            <person name="Barry K."/>
            <person name="Lipzen A."/>
            <person name="Henrissat B."/>
            <person name="Riley R."/>
            <person name="Ahrendt S."/>
            <person name="Nagy L.G."/>
            <person name="Grigoriev I.V."/>
            <person name="Martin F."/>
            <person name="Rosso M.N."/>
        </authorList>
    </citation>
    <scope>NUCLEOTIDE SEQUENCE</scope>
    <source>
        <strain evidence="1">CBS 384.51</strain>
    </source>
</reference>
<gene>
    <name evidence="1" type="ORF">BDY19DRAFT_917120</name>
</gene>
<name>A0ACB8ULQ4_9APHY</name>
<sequence>MSTALPSATLFRRNVPDVPQDIDDVMEHFNDPNWDFERSSSPTLSAESYDLERKAKRSDSSRHSTSEFDTESNTDSLYGKTAASFDKTELSKSQLWTSGASDYEDESPYPEVRAAVPNTDDPSMPANTFRVWFLGIIAVIIVGIVNNLMSLRSAFFFLNTLIAQVAVLPFGKLMAYALPTRRFRTFGYEWTLNPGPFNMKEHTVIISMVNVTWNTPYVGAAFIVQRSIYGQQLTAGYRMLVSLSTQLMGVGMAGLYRQIAVWPSYMIWPGTLVSCSLMQTMHRSWDKYEKNHMNRFKFFLICMFGSGLFYWLPGYFFTGLSYFSWICWIAPTSPVVNVIFGSTTGLGFSMLTFDWSQIISVAQGSPLVSPWWAEINIYVGFVLLFWVITPALYFTNTAFAKYMPISAGIPFDNTGLPYDITQIIADGVFDQEKYEAYSPLFLASSNVLSYACLFALIPAAVVHVYLWYGRDIIRSFRSSLGENRDVHSRLMLAYKEVPIYVYGGLFAIAFIFGAIGVSIFPTGFPVWALVVSMIMCLILLLPISIIRAITNQELTLNFLAELLGGYILPGKAVGNMLFKSYVAAPSDQACFCLASMKQGHYMKIAPRLMFSAITTAVVIGVVVSEAVYDLVIDRLEDVCTPANKQGFTCPGDQSFSDAATIWGVVGAKRLFGPGQLYNPFLWIILIATLLPIPFYFLARRYPYSRWRYVNVPVALSAAMYFPPLNGTHFTTWFLVGGIFQFFARRYHFRWWMRYNYVLAAALDAGVAFSVVLVVLITGLANGGNGLQLNWWGNTVWQNTNDAMGIPLILLPPNGTFGPAKW</sequence>
<comment type="caution">
    <text evidence="1">The sequence shown here is derived from an EMBL/GenBank/DDBJ whole genome shotgun (WGS) entry which is preliminary data.</text>
</comment>
<protein>
    <submittedName>
        <fullName evidence="1">OPT oligopeptide transporter</fullName>
    </submittedName>
</protein>